<dbReference type="AlphaFoldDB" id="A0A2K0T690"/>
<feature type="compositionally biased region" description="Low complexity" evidence="1">
    <location>
        <begin position="7"/>
        <end position="19"/>
    </location>
</feature>
<feature type="compositionally biased region" description="Basic and acidic residues" evidence="1">
    <location>
        <begin position="37"/>
        <end position="48"/>
    </location>
</feature>
<protein>
    <submittedName>
        <fullName evidence="2">Uncharacterized protein</fullName>
    </submittedName>
</protein>
<gene>
    <name evidence="2" type="ORF">TGAMA5MH_06905</name>
</gene>
<proteinExistence type="predicted"/>
<dbReference type="OrthoDB" id="10399539at2759"/>
<evidence type="ECO:0000256" key="1">
    <source>
        <dbReference type="SAM" id="MobiDB-lite"/>
    </source>
</evidence>
<evidence type="ECO:0000313" key="2">
    <source>
        <dbReference type="EMBL" id="PNP41037.1"/>
    </source>
</evidence>
<reference evidence="2 3" key="1">
    <citation type="submission" date="2017-02" db="EMBL/GenBank/DDBJ databases">
        <title>Genomes of Trichoderma spp. with biocontrol activity.</title>
        <authorList>
            <person name="Gardiner D."/>
            <person name="Kazan K."/>
            <person name="Vos C."/>
            <person name="Harvey P."/>
        </authorList>
    </citation>
    <scope>NUCLEOTIDE SEQUENCE [LARGE SCALE GENOMIC DNA]</scope>
    <source>
        <strain evidence="2 3">A5MH</strain>
    </source>
</reference>
<sequence>MSERKAAGTTAMASGAMDAKGGGNKVVERSRLAAKGDAVERVKDKDRNAAGGAGKNPKKRRKVNHGTQHLAFSHPPSLNFQLS</sequence>
<dbReference type="Proteomes" id="UP000236546">
    <property type="component" value="Unassembled WGS sequence"/>
</dbReference>
<accession>A0A2K0T690</accession>
<evidence type="ECO:0000313" key="3">
    <source>
        <dbReference type="Proteomes" id="UP000236546"/>
    </source>
</evidence>
<feature type="region of interest" description="Disordered" evidence="1">
    <location>
        <begin position="1"/>
        <end position="83"/>
    </location>
</feature>
<name>A0A2K0T690_9HYPO</name>
<organism evidence="2 3">
    <name type="scientific">Trichoderma gamsii</name>
    <dbReference type="NCBI Taxonomy" id="398673"/>
    <lineage>
        <taxon>Eukaryota</taxon>
        <taxon>Fungi</taxon>
        <taxon>Dikarya</taxon>
        <taxon>Ascomycota</taxon>
        <taxon>Pezizomycotina</taxon>
        <taxon>Sordariomycetes</taxon>
        <taxon>Hypocreomycetidae</taxon>
        <taxon>Hypocreales</taxon>
        <taxon>Hypocreaceae</taxon>
        <taxon>Trichoderma</taxon>
    </lineage>
</organism>
<comment type="caution">
    <text evidence="2">The sequence shown here is derived from an EMBL/GenBank/DDBJ whole genome shotgun (WGS) entry which is preliminary data.</text>
</comment>
<dbReference type="EMBL" id="MTYH01000059">
    <property type="protein sequence ID" value="PNP41037.1"/>
    <property type="molecule type" value="Genomic_DNA"/>
</dbReference>